<dbReference type="InterPro" id="IPR023365">
    <property type="entry name" value="Sortase_dom-sf"/>
</dbReference>
<evidence type="ECO:0000313" key="4">
    <source>
        <dbReference type="EMBL" id="GAA2610522.1"/>
    </source>
</evidence>
<reference evidence="4 5" key="1">
    <citation type="journal article" date="2019" name="Int. J. Syst. Evol. Microbiol.">
        <title>The Global Catalogue of Microorganisms (GCM) 10K type strain sequencing project: providing services to taxonomists for standard genome sequencing and annotation.</title>
        <authorList>
            <consortium name="The Broad Institute Genomics Platform"/>
            <consortium name="The Broad Institute Genome Sequencing Center for Infectious Disease"/>
            <person name="Wu L."/>
            <person name="Ma J."/>
        </authorList>
    </citation>
    <scope>NUCLEOTIDE SEQUENCE [LARGE SCALE GENOMIC DNA]</scope>
    <source>
        <strain evidence="4 5">JCM 16373</strain>
    </source>
</reference>
<organism evidence="4 5">
    <name type="scientific">Streptomyces axinellae</name>
    <dbReference type="NCBI Taxonomy" id="552788"/>
    <lineage>
        <taxon>Bacteria</taxon>
        <taxon>Bacillati</taxon>
        <taxon>Actinomycetota</taxon>
        <taxon>Actinomycetes</taxon>
        <taxon>Kitasatosporales</taxon>
        <taxon>Streptomycetaceae</taxon>
        <taxon>Streptomyces</taxon>
    </lineage>
</organism>
<dbReference type="InterPro" id="IPR053465">
    <property type="entry name" value="Sortase_Class_E"/>
</dbReference>
<dbReference type="InterPro" id="IPR005754">
    <property type="entry name" value="Sortase"/>
</dbReference>
<feature type="region of interest" description="Disordered" evidence="2">
    <location>
        <begin position="1"/>
        <end position="117"/>
    </location>
</feature>
<dbReference type="Pfam" id="PF04203">
    <property type="entry name" value="Sortase"/>
    <property type="match status" value="1"/>
</dbReference>
<accession>A0ABN3Q003</accession>
<evidence type="ECO:0008006" key="6">
    <source>
        <dbReference type="Google" id="ProtNLM"/>
    </source>
</evidence>
<dbReference type="Gene3D" id="2.40.260.10">
    <property type="entry name" value="Sortase"/>
    <property type="match status" value="1"/>
</dbReference>
<keyword evidence="3" id="KW-1133">Transmembrane helix</keyword>
<dbReference type="EMBL" id="BAAARJ010000007">
    <property type="protein sequence ID" value="GAA2610522.1"/>
    <property type="molecule type" value="Genomic_DNA"/>
</dbReference>
<dbReference type="CDD" id="cd05830">
    <property type="entry name" value="Sortase_E"/>
    <property type="match status" value="1"/>
</dbReference>
<dbReference type="SUPFAM" id="SSF63817">
    <property type="entry name" value="Sortase"/>
    <property type="match status" value="1"/>
</dbReference>
<gene>
    <name evidence="4" type="ORF">GCM10009863_25120</name>
</gene>
<comment type="caution">
    <text evidence="4">The sequence shown here is derived from an EMBL/GenBank/DDBJ whole genome shotgun (WGS) entry which is preliminary data.</text>
</comment>
<keyword evidence="1" id="KW-0378">Hydrolase</keyword>
<feature type="compositionally biased region" description="Basic and acidic residues" evidence="2">
    <location>
        <begin position="156"/>
        <end position="169"/>
    </location>
</feature>
<dbReference type="Proteomes" id="UP001501447">
    <property type="component" value="Unassembled WGS sequence"/>
</dbReference>
<dbReference type="NCBIfam" id="NF033747">
    <property type="entry name" value="class_E_sortase"/>
    <property type="match status" value="1"/>
</dbReference>
<keyword evidence="3" id="KW-0812">Transmembrane</keyword>
<evidence type="ECO:0000256" key="3">
    <source>
        <dbReference type="SAM" id="Phobius"/>
    </source>
</evidence>
<feature type="compositionally biased region" description="Basic and acidic residues" evidence="2">
    <location>
        <begin position="103"/>
        <end position="115"/>
    </location>
</feature>
<name>A0ABN3Q003_9ACTN</name>
<protein>
    <recommendedName>
        <fullName evidence="6">Class E sortase</fullName>
    </recommendedName>
</protein>
<sequence length="338" mass="35745">MTKSERQAARGAVRRGAGDEEETPGGKPEEAPGSGNDISESGSRSGKADGAAGADDGATGKGDDVAGKSEDAPDDGNDASEQGAGSAGPSGGSGAIPAASGKPEPKPEPEPESPRGRGAVATGVGIFGEVLITAGLVLALFVVYSLWWTNVLADRQSKRQSDQMREHWAAGRGPGDLNTKDGIGFLHVPSMSSRDILVKKGTNPKELNQGIAGYYTKPVKSGLPQDQSGNFALAAHRDGHGAKFHNIDKVDKGDAVVFETKNTWFVYKIYATLPQTSKYNTDVLDAVPKESGKKKSGRYITLTTCTPVYTSRYRYVVWGELVRTEDVDDKRTPPPELR</sequence>
<keyword evidence="3" id="KW-0472">Membrane</keyword>
<evidence type="ECO:0000256" key="2">
    <source>
        <dbReference type="SAM" id="MobiDB-lite"/>
    </source>
</evidence>
<dbReference type="InterPro" id="IPR042003">
    <property type="entry name" value="Sortase_E"/>
</dbReference>
<feature type="compositionally biased region" description="Low complexity" evidence="2">
    <location>
        <begin position="48"/>
        <end position="57"/>
    </location>
</feature>
<feature type="transmembrane region" description="Helical" evidence="3">
    <location>
        <begin position="124"/>
        <end position="148"/>
    </location>
</feature>
<feature type="compositionally biased region" description="Gly residues" evidence="2">
    <location>
        <begin position="85"/>
        <end position="94"/>
    </location>
</feature>
<dbReference type="NCBIfam" id="TIGR01076">
    <property type="entry name" value="sortase_fam"/>
    <property type="match status" value="1"/>
</dbReference>
<evidence type="ECO:0000313" key="5">
    <source>
        <dbReference type="Proteomes" id="UP001501447"/>
    </source>
</evidence>
<feature type="compositionally biased region" description="Basic and acidic residues" evidence="2">
    <location>
        <begin position="61"/>
        <end position="71"/>
    </location>
</feature>
<keyword evidence="5" id="KW-1185">Reference proteome</keyword>
<evidence type="ECO:0000256" key="1">
    <source>
        <dbReference type="ARBA" id="ARBA00022801"/>
    </source>
</evidence>
<proteinExistence type="predicted"/>
<feature type="region of interest" description="Disordered" evidence="2">
    <location>
        <begin position="156"/>
        <end position="175"/>
    </location>
</feature>